<evidence type="ECO:0000256" key="11">
    <source>
        <dbReference type="ARBA" id="ARBA00023306"/>
    </source>
</evidence>
<gene>
    <name evidence="12 15" type="primary">xerD</name>
    <name evidence="15" type="ORF">OEV82_13425</name>
</gene>
<dbReference type="Proteomes" id="UP001208656">
    <property type="component" value="Unassembled WGS sequence"/>
</dbReference>
<reference evidence="15 16" key="1">
    <citation type="submission" date="2022-10" db="EMBL/GenBank/DDBJ databases">
        <title>Description of Fervidibacillus gen. nov. in the family Fervidibacillaceae fam. nov. with two species, Fervidibacillus albus sp. nov., and Fervidibacillus halotolerans sp. nov., isolated from tidal flat sediments.</title>
        <authorList>
            <person name="Kwon K.K."/>
            <person name="Yang S.-H."/>
        </authorList>
    </citation>
    <scope>NUCLEOTIDE SEQUENCE [LARGE SCALE GENOMIC DNA]</scope>
    <source>
        <strain evidence="15 16">DSM 23332</strain>
    </source>
</reference>
<dbReference type="InterPro" id="IPR010998">
    <property type="entry name" value="Integrase_recombinase_N"/>
</dbReference>
<comment type="subcellular location">
    <subcellularLocation>
        <location evidence="1 12">Cytoplasm</location>
    </subcellularLocation>
</comment>
<proteinExistence type="inferred from homology"/>
<feature type="active site" description="O-(3'-phospho-DNA)-tyrosine intermediate" evidence="12">
    <location>
        <position position="278"/>
    </location>
</feature>
<dbReference type="InterPro" id="IPR011932">
    <property type="entry name" value="Recomb_XerD"/>
</dbReference>
<dbReference type="Pfam" id="PF00589">
    <property type="entry name" value="Phage_integrase"/>
    <property type="match status" value="1"/>
</dbReference>
<name>A0ABT2WKD2_9BACI</name>
<feature type="active site" evidence="12">
    <location>
        <position position="171"/>
    </location>
</feature>
<protein>
    <recommendedName>
        <fullName evidence="4 12">Tyrosine recombinase XerD</fullName>
    </recommendedName>
</protein>
<evidence type="ECO:0000313" key="15">
    <source>
        <dbReference type="EMBL" id="MCU9595441.1"/>
    </source>
</evidence>
<dbReference type="NCBIfam" id="NF040815">
    <property type="entry name" value="recomb_XerA_Arch"/>
    <property type="match status" value="1"/>
</dbReference>
<evidence type="ECO:0000256" key="7">
    <source>
        <dbReference type="ARBA" id="ARBA00022829"/>
    </source>
</evidence>
<dbReference type="InterPro" id="IPR023009">
    <property type="entry name" value="Tyrosine_recombinase_XerC/XerD"/>
</dbReference>
<keyword evidence="10 12" id="KW-0233">DNA recombination</keyword>
<dbReference type="RefSeq" id="WP_263062173.1">
    <property type="nucleotide sequence ID" value="NZ_JAOUSE010000053.1"/>
</dbReference>
<dbReference type="InterPro" id="IPR013762">
    <property type="entry name" value="Integrase-like_cat_sf"/>
</dbReference>
<feature type="active site" evidence="12">
    <location>
        <position position="243"/>
    </location>
</feature>
<dbReference type="InterPro" id="IPR050090">
    <property type="entry name" value="Tyrosine_recombinase_XerCD"/>
</dbReference>
<feature type="active site" evidence="12">
    <location>
        <position position="246"/>
    </location>
</feature>
<feature type="domain" description="Core-binding (CB)" evidence="14">
    <location>
        <begin position="1"/>
        <end position="86"/>
    </location>
</feature>
<keyword evidence="16" id="KW-1185">Reference proteome</keyword>
<organism evidence="15 16">
    <name type="scientific">Pallidibacillus thermolactis</name>
    <dbReference type="NCBI Taxonomy" id="251051"/>
    <lineage>
        <taxon>Bacteria</taxon>
        <taxon>Bacillati</taxon>
        <taxon>Bacillota</taxon>
        <taxon>Bacilli</taxon>
        <taxon>Bacillales</taxon>
        <taxon>Bacillaceae</taxon>
        <taxon>Pallidibacillus</taxon>
    </lineage>
</organism>
<evidence type="ECO:0000259" key="13">
    <source>
        <dbReference type="PROSITE" id="PS51898"/>
    </source>
</evidence>
<evidence type="ECO:0000259" key="14">
    <source>
        <dbReference type="PROSITE" id="PS51900"/>
    </source>
</evidence>
<accession>A0ABT2WKD2</accession>
<dbReference type="HAMAP" id="MF_01807">
    <property type="entry name" value="Recomb_XerD"/>
    <property type="match status" value="1"/>
</dbReference>
<comment type="function">
    <text evidence="12">Site-specific tyrosine recombinase, which acts by catalyzing the cutting and rejoining of the recombining DNA molecules. The XerC-XerD complex is essential to convert dimers of the bacterial chromosome into monomers to permit their segregation at cell division. It also contributes to the segregational stability of plasmids.</text>
</comment>
<keyword evidence="7 12" id="KW-0159">Chromosome partition</keyword>
<dbReference type="Pfam" id="PF02899">
    <property type="entry name" value="Phage_int_SAM_1"/>
    <property type="match status" value="1"/>
</dbReference>
<dbReference type="InterPro" id="IPR011010">
    <property type="entry name" value="DNA_brk_join_enz"/>
</dbReference>
<feature type="domain" description="Tyr recombinase" evidence="13">
    <location>
        <begin position="107"/>
        <end position="291"/>
    </location>
</feature>
<comment type="similarity">
    <text evidence="3 12">Belongs to the 'phage' integrase family. XerD subfamily.</text>
</comment>
<dbReference type="NCBIfam" id="TIGR02224">
    <property type="entry name" value="recomb_XerC"/>
    <property type="match status" value="1"/>
</dbReference>
<dbReference type="EMBL" id="JAOUSE010000053">
    <property type="protein sequence ID" value="MCU9595441.1"/>
    <property type="molecule type" value="Genomic_DNA"/>
</dbReference>
<evidence type="ECO:0000256" key="1">
    <source>
        <dbReference type="ARBA" id="ARBA00004496"/>
    </source>
</evidence>
<evidence type="ECO:0000256" key="3">
    <source>
        <dbReference type="ARBA" id="ARBA00010450"/>
    </source>
</evidence>
<comment type="caution">
    <text evidence="15">The sequence shown here is derived from an EMBL/GenBank/DDBJ whole genome shotgun (WGS) entry which is preliminary data.</text>
</comment>
<dbReference type="InterPro" id="IPR011931">
    <property type="entry name" value="Recomb_XerC"/>
</dbReference>
<dbReference type="PANTHER" id="PTHR30349:SF81">
    <property type="entry name" value="TYROSINE RECOMBINASE XERC"/>
    <property type="match status" value="1"/>
</dbReference>
<keyword evidence="5 12" id="KW-0963">Cytoplasm</keyword>
<sequence>MNDQINDFIHYLIVEKGLAKNTIQSYRRDLTNYTEFLQGQLNMPDWNSVSRSHIMQFLSSLKNEGKSSRTIARHIASIRSFHHFLLIDKVTDDDPTVHIETPQAEMKLPKVLNLDEVEKLLNAPDTSKPLGIRDKAMLELMYATGMRVSELIGLSLNDTHLSLGFVRCIGKGSKERIIPIGQMAIRALDLYLKEGRPKLVNSKNRSDYLFLNHHGRPLSRQGFWKILKQTATKAGITKELTPHTLRHSFATHLLENGADLRSVQEMLGHADISTTQIYTHVTKTRLKDVYSQFHPRARSKFNE</sequence>
<evidence type="ECO:0000256" key="12">
    <source>
        <dbReference type="HAMAP-Rule" id="MF_01807"/>
    </source>
</evidence>
<comment type="similarity">
    <text evidence="2">Belongs to the 'phage' integrase family. XerC subfamily.</text>
</comment>
<feature type="active site" evidence="12">
    <location>
        <position position="147"/>
    </location>
</feature>
<evidence type="ECO:0000256" key="2">
    <source>
        <dbReference type="ARBA" id="ARBA00006657"/>
    </source>
</evidence>
<evidence type="ECO:0000256" key="5">
    <source>
        <dbReference type="ARBA" id="ARBA00022490"/>
    </source>
</evidence>
<dbReference type="NCBIfam" id="TIGR02225">
    <property type="entry name" value="recomb_XerD"/>
    <property type="match status" value="1"/>
</dbReference>
<dbReference type="SUPFAM" id="SSF47823">
    <property type="entry name" value="lambda integrase-like, N-terminal domain"/>
    <property type="match status" value="1"/>
</dbReference>
<keyword evidence="6 12" id="KW-0132">Cell division</keyword>
<evidence type="ECO:0000256" key="6">
    <source>
        <dbReference type="ARBA" id="ARBA00022618"/>
    </source>
</evidence>
<dbReference type="InterPro" id="IPR044068">
    <property type="entry name" value="CB"/>
</dbReference>
<dbReference type="Gene3D" id="1.10.150.130">
    <property type="match status" value="1"/>
</dbReference>
<dbReference type="PROSITE" id="PS51898">
    <property type="entry name" value="TYR_RECOMBINASE"/>
    <property type="match status" value="1"/>
</dbReference>
<keyword evidence="9 12" id="KW-0238">DNA-binding</keyword>
<evidence type="ECO:0000313" key="16">
    <source>
        <dbReference type="Proteomes" id="UP001208656"/>
    </source>
</evidence>
<evidence type="ECO:0000256" key="9">
    <source>
        <dbReference type="ARBA" id="ARBA00023125"/>
    </source>
</evidence>
<dbReference type="CDD" id="cd00798">
    <property type="entry name" value="INT_XerDC_C"/>
    <property type="match status" value="1"/>
</dbReference>
<dbReference type="PROSITE" id="PS51900">
    <property type="entry name" value="CB"/>
    <property type="match status" value="1"/>
</dbReference>
<keyword evidence="8 12" id="KW-0229">DNA integration</keyword>
<evidence type="ECO:0000256" key="8">
    <source>
        <dbReference type="ARBA" id="ARBA00022908"/>
    </source>
</evidence>
<dbReference type="PANTHER" id="PTHR30349">
    <property type="entry name" value="PHAGE INTEGRASE-RELATED"/>
    <property type="match status" value="1"/>
</dbReference>
<evidence type="ECO:0000256" key="10">
    <source>
        <dbReference type="ARBA" id="ARBA00023172"/>
    </source>
</evidence>
<keyword evidence="11 12" id="KW-0131">Cell cycle</keyword>
<dbReference type="SUPFAM" id="SSF56349">
    <property type="entry name" value="DNA breaking-rejoining enzymes"/>
    <property type="match status" value="1"/>
</dbReference>
<dbReference type="Gene3D" id="1.10.443.10">
    <property type="entry name" value="Intergrase catalytic core"/>
    <property type="match status" value="1"/>
</dbReference>
<feature type="active site" evidence="12">
    <location>
        <position position="269"/>
    </location>
</feature>
<evidence type="ECO:0000256" key="4">
    <source>
        <dbReference type="ARBA" id="ARBA00015810"/>
    </source>
</evidence>
<dbReference type="NCBIfam" id="NF001399">
    <property type="entry name" value="PRK00283.1"/>
    <property type="match status" value="1"/>
</dbReference>
<dbReference type="InterPro" id="IPR004107">
    <property type="entry name" value="Integrase_SAM-like_N"/>
</dbReference>
<comment type="subunit">
    <text evidence="12">Forms a cyclic heterotetrameric complex composed of two molecules of XerC and two molecules of XerD.</text>
</comment>
<dbReference type="InterPro" id="IPR002104">
    <property type="entry name" value="Integrase_catalytic"/>
</dbReference>
<dbReference type="HAMAP" id="MF_01808">
    <property type="entry name" value="Recomb_XerC_XerD"/>
    <property type="match status" value="1"/>
</dbReference>